<evidence type="ECO:0000256" key="1">
    <source>
        <dbReference type="SAM" id="MobiDB-lite"/>
    </source>
</evidence>
<name>A0A480IW00_PIG</name>
<accession>A0A480IW00</accession>
<dbReference type="EMBL" id="DQIR01085637">
    <property type="protein sequence ID" value="HDA41113.1"/>
    <property type="molecule type" value="Transcribed_RNA"/>
</dbReference>
<reference evidence="2" key="1">
    <citation type="journal article" date="2019" name="PeerJ">
        <title>Genes of the pig, Sus scrofa, reconstructed with EvidentialGene.</title>
        <authorList>
            <person name="Gilbert D.G."/>
        </authorList>
    </citation>
    <scope>NUCLEOTIDE SEQUENCE</scope>
</reference>
<organism evidence="2">
    <name type="scientific">Sus scrofa</name>
    <name type="common">Pig</name>
    <dbReference type="NCBI Taxonomy" id="9823"/>
    <lineage>
        <taxon>Eukaryota</taxon>
        <taxon>Metazoa</taxon>
        <taxon>Chordata</taxon>
        <taxon>Craniata</taxon>
        <taxon>Vertebrata</taxon>
        <taxon>Euteleostomi</taxon>
        <taxon>Mammalia</taxon>
        <taxon>Eutheria</taxon>
        <taxon>Laurasiatheria</taxon>
        <taxon>Artiodactyla</taxon>
        <taxon>Suina</taxon>
        <taxon>Suidae</taxon>
        <taxon>Sus</taxon>
    </lineage>
</organism>
<feature type="region of interest" description="Disordered" evidence="1">
    <location>
        <begin position="1"/>
        <end position="26"/>
    </location>
</feature>
<dbReference type="EMBL" id="DQIR01325098">
    <property type="protein sequence ID" value="HDC80510.1"/>
    <property type="molecule type" value="Transcribed_RNA"/>
</dbReference>
<proteinExistence type="predicted"/>
<protein>
    <submittedName>
        <fullName evidence="2">P2X purinoceptor 5 isoform X3</fullName>
    </submittedName>
</protein>
<dbReference type="AlphaFoldDB" id="A0A480IW00"/>
<sequence>MKHSWPPGLPPTLATGRLPFPPHTTKNLWQDPKVPERWPCLEARSLADDDPFRVRAAGRCVSSSHLLSDTSGYASTACRFCSGSTVTFPFSWWPDLVGWRSCLHTQPFSFWPLPPSCTSGCSASPAVSGATLCREDSAIWARPSRSLTSSYFLSR</sequence>
<evidence type="ECO:0000313" key="2">
    <source>
        <dbReference type="EMBL" id="HDA41113.1"/>
    </source>
</evidence>